<dbReference type="FunFam" id="2.60.120.200:FF:000124">
    <property type="entry name" value="Galectin-4"/>
    <property type="match status" value="1"/>
</dbReference>
<evidence type="ECO:0000313" key="5">
    <source>
        <dbReference type="Ensembl" id="ENSVURP00010030457.1"/>
    </source>
</evidence>
<dbReference type="AlphaFoldDB" id="A0A4X2M9V7"/>
<dbReference type="OMA" id="ANAKRFH"/>
<accession>A0A4X2M9V7</accession>
<keyword evidence="2" id="KW-0677">Repeat</keyword>
<feature type="domain" description="Galectin" evidence="4">
    <location>
        <begin position="127"/>
        <end position="257"/>
    </location>
</feature>
<evidence type="ECO:0000259" key="4">
    <source>
        <dbReference type="PROSITE" id="PS51304"/>
    </source>
</evidence>
<dbReference type="InterPro" id="IPR001079">
    <property type="entry name" value="Galectin_CRD"/>
</dbReference>
<evidence type="ECO:0000256" key="1">
    <source>
        <dbReference type="ARBA" id="ARBA00022734"/>
    </source>
</evidence>
<dbReference type="STRING" id="29139.ENSVURP00010030457"/>
<dbReference type="Proteomes" id="UP000314987">
    <property type="component" value="Unassembled WGS sequence"/>
</dbReference>
<reference evidence="6" key="1">
    <citation type="submission" date="2018-12" db="EMBL/GenBank/DDBJ databases">
        <authorList>
            <person name="Yazar S."/>
        </authorList>
    </citation>
    <scope>NUCLEOTIDE SEQUENCE [LARGE SCALE GENOMIC DNA]</scope>
</reference>
<keyword evidence="6" id="KW-1185">Reference proteome</keyword>
<sequence>MFVSPSPISSLRCMFVKGRLWYPIGNGILGTGCTPPLLFCSCTLKFSQVGWGWGAVIWGITPCPVYSPLLPRAVSESLSPPGQAGVGESGPSPSPPWFIRLVPAGTRLPPPNNTRAGYTMANYTVPHKAILQDGLRPGSVIRIRGTVSANAKRFHVNLLCSEGSGADTALHCNPRLDSGEMVFNAFQEGAWGREERSPSVPFQRGQPFDLLIIVADDSYKAVAGDAVFHRFTHRLPLHLVRVLEVGGDVQLQSVSVL</sequence>
<dbReference type="SMART" id="SM00908">
    <property type="entry name" value="Gal-bind_lectin"/>
    <property type="match status" value="1"/>
</dbReference>
<evidence type="ECO:0000256" key="2">
    <source>
        <dbReference type="ARBA" id="ARBA00022737"/>
    </source>
</evidence>
<keyword evidence="1 3" id="KW-0430">Lectin</keyword>
<dbReference type="GeneTree" id="ENSGT00940000155398"/>
<evidence type="ECO:0000313" key="6">
    <source>
        <dbReference type="Proteomes" id="UP000314987"/>
    </source>
</evidence>
<dbReference type="PANTHER" id="PTHR11346:SF107">
    <property type="entry name" value="GALECTIN-7"/>
    <property type="match status" value="1"/>
</dbReference>
<dbReference type="Ensembl" id="ENSVURT00010034681.1">
    <property type="protein sequence ID" value="ENSVURP00010030457.1"/>
    <property type="gene ID" value="ENSVURG00010023288.1"/>
</dbReference>
<reference evidence="5" key="3">
    <citation type="submission" date="2025-09" db="UniProtKB">
        <authorList>
            <consortium name="Ensembl"/>
        </authorList>
    </citation>
    <scope>IDENTIFICATION</scope>
</reference>
<dbReference type="Pfam" id="PF00337">
    <property type="entry name" value="Gal-bind_lectin"/>
    <property type="match status" value="1"/>
</dbReference>
<dbReference type="InterPro" id="IPR013320">
    <property type="entry name" value="ConA-like_dom_sf"/>
</dbReference>
<dbReference type="SMART" id="SM00276">
    <property type="entry name" value="GLECT"/>
    <property type="match status" value="1"/>
</dbReference>
<dbReference type="PANTHER" id="PTHR11346">
    <property type="entry name" value="GALECTIN"/>
    <property type="match status" value="1"/>
</dbReference>
<protein>
    <recommendedName>
        <fullName evidence="3">Galectin</fullName>
    </recommendedName>
</protein>
<gene>
    <name evidence="5" type="primary">LGALS7</name>
</gene>
<dbReference type="PROSITE" id="PS51304">
    <property type="entry name" value="GALECTIN"/>
    <property type="match status" value="1"/>
</dbReference>
<name>A0A4X2M9V7_VOMUR</name>
<dbReference type="GO" id="GO:0030246">
    <property type="term" value="F:carbohydrate binding"/>
    <property type="evidence" value="ECO:0007669"/>
    <property type="project" value="UniProtKB-UniRule"/>
</dbReference>
<proteinExistence type="predicted"/>
<evidence type="ECO:0000256" key="3">
    <source>
        <dbReference type="RuleBase" id="RU102079"/>
    </source>
</evidence>
<dbReference type="SUPFAM" id="SSF49899">
    <property type="entry name" value="Concanavalin A-like lectins/glucanases"/>
    <property type="match status" value="1"/>
</dbReference>
<dbReference type="Gene3D" id="2.60.120.200">
    <property type="match status" value="1"/>
</dbReference>
<reference evidence="5" key="2">
    <citation type="submission" date="2025-08" db="UniProtKB">
        <authorList>
            <consortium name="Ensembl"/>
        </authorList>
    </citation>
    <scope>IDENTIFICATION</scope>
</reference>
<organism evidence="5 6">
    <name type="scientific">Vombatus ursinus</name>
    <name type="common">Common wombat</name>
    <dbReference type="NCBI Taxonomy" id="29139"/>
    <lineage>
        <taxon>Eukaryota</taxon>
        <taxon>Metazoa</taxon>
        <taxon>Chordata</taxon>
        <taxon>Craniata</taxon>
        <taxon>Vertebrata</taxon>
        <taxon>Euteleostomi</taxon>
        <taxon>Mammalia</taxon>
        <taxon>Metatheria</taxon>
        <taxon>Diprotodontia</taxon>
        <taxon>Vombatidae</taxon>
        <taxon>Vombatus</taxon>
    </lineage>
</organism>
<dbReference type="CDD" id="cd00070">
    <property type="entry name" value="GLECT"/>
    <property type="match status" value="1"/>
</dbReference>
<dbReference type="InterPro" id="IPR044156">
    <property type="entry name" value="Galectin-like"/>
</dbReference>